<dbReference type="Pfam" id="PF00754">
    <property type="entry name" value="F5_F8_type_C"/>
    <property type="match status" value="1"/>
</dbReference>
<dbReference type="SUPFAM" id="SSF49785">
    <property type="entry name" value="Galactose-binding domain-like"/>
    <property type="match status" value="1"/>
</dbReference>
<dbReference type="InterPro" id="IPR000421">
    <property type="entry name" value="FA58C"/>
</dbReference>
<gene>
    <name evidence="2" type="ORF">C0Q70_16987</name>
</gene>
<name>A0A2T7NRB4_POMCA</name>
<dbReference type="PANTHER" id="PTHR33906:SF1">
    <property type="entry name" value="INTRAFLAGELLAR TRANSPORT PROTEIN 25 HOMOLOG"/>
    <property type="match status" value="1"/>
</dbReference>
<evidence type="ECO:0000313" key="2">
    <source>
        <dbReference type="EMBL" id="PVD23714.1"/>
    </source>
</evidence>
<dbReference type="Proteomes" id="UP000245119">
    <property type="component" value="Linkage Group LG10"/>
</dbReference>
<dbReference type="GO" id="GO:0005929">
    <property type="term" value="C:cilium"/>
    <property type="evidence" value="ECO:0007669"/>
    <property type="project" value="TreeGrafter"/>
</dbReference>
<dbReference type="InterPro" id="IPR008979">
    <property type="entry name" value="Galactose-bd-like_sf"/>
</dbReference>
<dbReference type="STRING" id="400727.A0A2T7NRB4"/>
<dbReference type="OrthoDB" id="271080at2759"/>
<comment type="caution">
    <text evidence="2">The sequence shown here is derived from an EMBL/GenBank/DDBJ whole genome shotgun (WGS) entry which is preliminary data.</text>
</comment>
<evidence type="ECO:0000259" key="1">
    <source>
        <dbReference type="Pfam" id="PF00754"/>
    </source>
</evidence>
<feature type="domain" description="F5/8 type C" evidence="1">
    <location>
        <begin position="16"/>
        <end position="120"/>
    </location>
</feature>
<dbReference type="Gene3D" id="2.60.120.260">
    <property type="entry name" value="Galactose-binding domain-like"/>
    <property type="match status" value="1"/>
</dbReference>
<organism evidence="2 3">
    <name type="scientific">Pomacea canaliculata</name>
    <name type="common">Golden apple snail</name>
    <dbReference type="NCBI Taxonomy" id="400727"/>
    <lineage>
        <taxon>Eukaryota</taxon>
        <taxon>Metazoa</taxon>
        <taxon>Spiralia</taxon>
        <taxon>Lophotrochozoa</taxon>
        <taxon>Mollusca</taxon>
        <taxon>Gastropoda</taxon>
        <taxon>Caenogastropoda</taxon>
        <taxon>Architaenioglossa</taxon>
        <taxon>Ampullarioidea</taxon>
        <taxon>Ampullariidae</taxon>
        <taxon>Pomacea</taxon>
    </lineage>
</organism>
<protein>
    <recommendedName>
        <fullName evidence="1">F5/8 type C domain-containing protein</fullName>
    </recommendedName>
</protein>
<dbReference type="PANTHER" id="PTHR33906">
    <property type="entry name" value="INTRAFLAGELLAR TRANSPORT PROTEIN 25 HOMOLOG"/>
    <property type="match status" value="1"/>
</dbReference>
<sequence>MLDYASVKEGAQIVLSTSSDENHPPENIIDGLDETFWATTGLYPQEVIIRFKSPINISSVAISCFNVQKIALEGSEQDNSDKFVLLSEQEFDRDDHHKQNEEIRVEGNKQVHCLRLLITSGYDHFVAVYNVKVNGRG</sequence>
<keyword evidence="3" id="KW-1185">Reference proteome</keyword>
<proteinExistence type="predicted"/>
<reference evidence="2 3" key="1">
    <citation type="submission" date="2018-04" db="EMBL/GenBank/DDBJ databases">
        <title>The genome of golden apple snail Pomacea canaliculata provides insight into stress tolerance and invasive adaptation.</title>
        <authorList>
            <person name="Liu C."/>
            <person name="Liu B."/>
            <person name="Ren Y."/>
            <person name="Zhang Y."/>
            <person name="Wang H."/>
            <person name="Li S."/>
            <person name="Jiang F."/>
            <person name="Yin L."/>
            <person name="Zhang G."/>
            <person name="Qian W."/>
            <person name="Fan W."/>
        </authorList>
    </citation>
    <scope>NUCLEOTIDE SEQUENCE [LARGE SCALE GENOMIC DNA]</scope>
    <source>
        <strain evidence="2">SZHN2017</strain>
        <tissue evidence="2">Muscle</tissue>
    </source>
</reference>
<dbReference type="GO" id="GO:0005813">
    <property type="term" value="C:centrosome"/>
    <property type="evidence" value="ECO:0007669"/>
    <property type="project" value="TreeGrafter"/>
</dbReference>
<dbReference type="GO" id="GO:0042073">
    <property type="term" value="P:intraciliary transport"/>
    <property type="evidence" value="ECO:0007669"/>
    <property type="project" value="InterPro"/>
</dbReference>
<dbReference type="GO" id="GO:0030992">
    <property type="term" value="C:intraciliary transport particle B"/>
    <property type="evidence" value="ECO:0007669"/>
    <property type="project" value="InterPro"/>
</dbReference>
<dbReference type="EMBL" id="PZQS01000010">
    <property type="protein sequence ID" value="PVD23714.1"/>
    <property type="molecule type" value="Genomic_DNA"/>
</dbReference>
<dbReference type="AlphaFoldDB" id="A0A2T7NRB4"/>
<evidence type="ECO:0000313" key="3">
    <source>
        <dbReference type="Proteomes" id="UP000245119"/>
    </source>
</evidence>
<dbReference type="InterPro" id="IPR033558">
    <property type="entry name" value="IFT25"/>
</dbReference>
<accession>A0A2T7NRB4</accession>
<dbReference type="OMA" id="MWTRNAK"/>